<dbReference type="PANTHER" id="PTHR35369:SF2">
    <property type="entry name" value="BLR3025 PROTEIN"/>
    <property type="match status" value="1"/>
</dbReference>
<gene>
    <name evidence="2" type="ORF">BLL52_0254</name>
</gene>
<dbReference type="Proteomes" id="UP000185911">
    <property type="component" value="Unassembled WGS sequence"/>
</dbReference>
<comment type="caution">
    <text evidence="2">The sequence shown here is derived from an EMBL/GenBank/DDBJ whole genome shotgun (WGS) entry which is preliminary data.</text>
</comment>
<proteinExistence type="predicted"/>
<keyword evidence="1" id="KW-0227">DNA damage</keyword>
<dbReference type="InterPro" id="IPR043502">
    <property type="entry name" value="DNA/RNA_pol_sf"/>
</dbReference>
<dbReference type="SUPFAM" id="SSF56672">
    <property type="entry name" value="DNA/RNA polymerases"/>
    <property type="match status" value="1"/>
</dbReference>
<dbReference type="STRING" id="81479.RA876_15320"/>
<dbReference type="RefSeq" id="WP_139313251.1">
    <property type="nucleotide sequence ID" value="NZ_MSYM01000001.1"/>
</dbReference>
<evidence type="ECO:0000313" key="3">
    <source>
        <dbReference type="Proteomes" id="UP000185911"/>
    </source>
</evidence>
<organism evidence="2 3">
    <name type="scientific">Rhodoferax antarcticus ANT.BR</name>
    <dbReference type="NCBI Taxonomy" id="1111071"/>
    <lineage>
        <taxon>Bacteria</taxon>
        <taxon>Pseudomonadati</taxon>
        <taxon>Pseudomonadota</taxon>
        <taxon>Betaproteobacteria</taxon>
        <taxon>Burkholderiales</taxon>
        <taxon>Comamonadaceae</taxon>
        <taxon>Rhodoferax</taxon>
    </lineage>
</organism>
<accession>A0A1Q8YKS6</accession>
<dbReference type="GO" id="GO:0006281">
    <property type="term" value="P:DNA repair"/>
    <property type="evidence" value="ECO:0007669"/>
    <property type="project" value="TreeGrafter"/>
</dbReference>
<sequence length="190" mass="20418">MQFTPKVALLPGALLLEVSGSTRLWGGQAALMRRIHTLNKPLTLIGYAQGATSLIAFACLTQASTLSASASVQPDISASARTTKPLPTAPDDFPLNTLMAAQAHLPILARLGCTCWGDLRALPRAGLARRFGQSLVDALDQAYGQRPDIYPWLTLPEVFEATLELPSQVENASALLFGARRLLAQLQVWL</sequence>
<dbReference type="AlphaFoldDB" id="A0A1Q8YKS6"/>
<protein>
    <submittedName>
        <fullName evidence="2">Uncharacterized protein</fullName>
    </submittedName>
</protein>
<evidence type="ECO:0000313" key="2">
    <source>
        <dbReference type="EMBL" id="OLP08646.1"/>
    </source>
</evidence>
<reference evidence="2 3" key="1">
    <citation type="submission" date="2017-01" db="EMBL/GenBank/DDBJ databases">
        <title>Genome sequence of Rhodoferax antarcticus ANT.BR, a psychrophilic purple nonsulfur bacterium from an Antarctic microbial mat.</title>
        <authorList>
            <person name="Baker J."/>
            <person name="Riester C."/>
            <person name="Skinner B."/>
            <person name="Newell A."/>
            <person name="Swingley W."/>
            <person name="Madigan M."/>
            <person name="Jung D."/>
            <person name="Asao M."/>
            <person name="Chen M."/>
            <person name="Loughlin P."/>
            <person name="Pan H."/>
            <person name="Lin S."/>
            <person name="Li N."/>
            <person name="Shaw J."/>
            <person name="Prado M."/>
            <person name="Sherman C."/>
            <person name="Li X."/>
            <person name="Tang J."/>
            <person name="Blankenship R."/>
            <person name="Zhao T."/>
            <person name="Touchman J."/>
            <person name="Sattley M."/>
        </authorList>
    </citation>
    <scope>NUCLEOTIDE SEQUENCE [LARGE SCALE GENOMIC DNA]</scope>
    <source>
        <strain evidence="2 3">ANT.BR</strain>
    </source>
</reference>
<keyword evidence="3" id="KW-1185">Reference proteome</keyword>
<dbReference type="PANTHER" id="PTHR35369">
    <property type="entry name" value="BLR3025 PROTEIN-RELATED"/>
    <property type="match status" value="1"/>
</dbReference>
<dbReference type="EMBL" id="MSYM01000001">
    <property type="protein sequence ID" value="OLP08646.1"/>
    <property type="molecule type" value="Genomic_DNA"/>
</dbReference>
<dbReference type="InterPro" id="IPR050356">
    <property type="entry name" value="SulA_CellDiv_inhibitor"/>
</dbReference>
<name>A0A1Q8YKS6_9BURK</name>
<evidence type="ECO:0000256" key="1">
    <source>
        <dbReference type="ARBA" id="ARBA00022763"/>
    </source>
</evidence>